<dbReference type="Proteomes" id="UP000730481">
    <property type="component" value="Unassembled WGS sequence"/>
</dbReference>
<evidence type="ECO:0000256" key="7">
    <source>
        <dbReference type="SAM" id="MobiDB-lite"/>
    </source>
</evidence>
<sequence>MILLYYHECLQHGIARAARSRTEEQRQQDLVKIQKYRGLEDDIRQRISDNNYGTETFQLTSKLLRLNPEYYTIWNARRRCLIYGLLSKPSVGSLPSKESQSTSVKDIHTASSDDSLPSSSTEIPPRPNPPTAGMTGTTTDTDADTDVIRSELGFTVPLLMEFPKCYWIWNYRLWTLDRAIERLDVSIARRIWEEELGLVSKMLNKDRRNFHAWGYRRHVVAQLENPVLNGQSLVEPEFEYTTNKIHQDLSNFSAWHNRSQLIPRLLNERKADDESRKALLDEELELIRRALNVGPEDESLWYYHQFLVLNLADPASTRQIAPNLTVDERKAYIDDEVAEIKDLLEDYKDTKWIYEALIEYAVALNQLTGQPFDPENQSDVTSWLQTLRKLDPKRNGRWSDLERDFSLSKA</sequence>
<evidence type="ECO:0000256" key="6">
    <source>
        <dbReference type="RuleBase" id="RU367120"/>
    </source>
</evidence>
<comment type="function">
    <text evidence="6">Catalyzes the transfer of a geranyl-geranyl moiety from geranyl-geranyl pyrophosphate to cysteines occuring in specific C-terminal amino acid sequences.</text>
</comment>
<evidence type="ECO:0000256" key="5">
    <source>
        <dbReference type="ARBA" id="ARBA00047658"/>
    </source>
</evidence>
<keyword evidence="3 6" id="KW-0808">Transferase</keyword>
<organism evidence="8 9">
    <name type="scientific">Fusarium beomiforme</name>
    <dbReference type="NCBI Taxonomy" id="44412"/>
    <lineage>
        <taxon>Eukaryota</taxon>
        <taxon>Fungi</taxon>
        <taxon>Dikarya</taxon>
        <taxon>Ascomycota</taxon>
        <taxon>Pezizomycotina</taxon>
        <taxon>Sordariomycetes</taxon>
        <taxon>Hypocreomycetidae</taxon>
        <taxon>Hypocreales</taxon>
        <taxon>Nectriaceae</taxon>
        <taxon>Fusarium</taxon>
        <taxon>Fusarium burgessii species complex</taxon>
    </lineage>
</organism>
<dbReference type="AlphaFoldDB" id="A0A9P5DZ03"/>
<evidence type="ECO:0000256" key="3">
    <source>
        <dbReference type="ARBA" id="ARBA00022679"/>
    </source>
</evidence>
<evidence type="ECO:0000256" key="1">
    <source>
        <dbReference type="ARBA" id="ARBA00006734"/>
    </source>
</evidence>
<proteinExistence type="inferred from homology"/>
<dbReference type="EMBL" id="PVQB02000134">
    <property type="protein sequence ID" value="KAF4342582.1"/>
    <property type="molecule type" value="Genomic_DNA"/>
</dbReference>
<keyword evidence="9" id="KW-1185">Reference proteome</keyword>
<evidence type="ECO:0000256" key="2">
    <source>
        <dbReference type="ARBA" id="ARBA00022602"/>
    </source>
</evidence>
<dbReference type="PANTHER" id="PTHR11129:SF2">
    <property type="entry name" value="GERANYLGERANYL TRANSFERASE TYPE-2 SUBUNIT ALPHA"/>
    <property type="match status" value="1"/>
</dbReference>
<reference evidence="8" key="2">
    <citation type="submission" date="2020-02" db="EMBL/GenBank/DDBJ databases">
        <title>Identification and distribution of gene clusters putatively required for synthesis of sphingolipid metabolism inhibitors in phylogenetically diverse species of the filamentous fungus Fusarium.</title>
        <authorList>
            <person name="Kim H.-S."/>
            <person name="Busman M."/>
            <person name="Brown D.W."/>
            <person name="Divon H."/>
            <person name="Uhlig S."/>
            <person name="Proctor R.H."/>
        </authorList>
    </citation>
    <scope>NUCLEOTIDE SEQUENCE</scope>
    <source>
        <strain evidence="8">NRRL 25174</strain>
    </source>
</reference>
<keyword evidence="2 6" id="KW-0637">Prenyltransferase</keyword>
<reference evidence="8" key="1">
    <citation type="journal article" date="2017" name="Mycologia">
        <title>Fusarium algeriense, sp. nov., a novel toxigenic crown rot pathogen of durum wheat from Algeria is nested in the Fusarium burgessii species complex.</title>
        <authorList>
            <person name="Laraba I."/>
            <person name="Keddad A."/>
            <person name="Boureghda H."/>
            <person name="Abdallah N."/>
            <person name="Vaughan M.M."/>
            <person name="Proctor R.H."/>
            <person name="Busman M."/>
            <person name="O'Donnell K."/>
        </authorList>
    </citation>
    <scope>NUCLEOTIDE SEQUENCE</scope>
    <source>
        <strain evidence="8">NRRL 25174</strain>
    </source>
</reference>
<gene>
    <name evidence="8" type="ORF">FBEOM_3500</name>
</gene>
<comment type="similarity">
    <text evidence="1 6">Belongs to the protein prenyltransferase subunit alpha family.</text>
</comment>
<dbReference type="GO" id="GO:0004663">
    <property type="term" value="F:Rab geranylgeranyltransferase activity"/>
    <property type="evidence" value="ECO:0007669"/>
    <property type="project" value="UniProtKB-UniRule"/>
</dbReference>
<comment type="catalytic activity">
    <reaction evidence="5 6">
        <text>geranylgeranyl diphosphate + L-cysteinyl-[protein] = S-geranylgeranyl-L-cysteinyl-[protein] + diphosphate</text>
        <dbReference type="Rhea" id="RHEA:21240"/>
        <dbReference type="Rhea" id="RHEA-COMP:10131"/>
        <dbReference type="Rhea" id="RHEA-COMP:11537"/>
        <dbReference type="ChEBI" id="CHEBI:29950"/>
        <dbReference type="ChEBI" id="CHEBI:33019"/>
        <dbReference type="ChEBI" id="CHEBI:57533"/>
        <dbReference type="ChEBI" id="CHEBI:86021"/>
        <dbReference type="EC" id="2.5.1.60"/>
    </reaction>
</comment>
<dbReference type="Pfam" id="PF01239">
    <property type="entry name" value="PPTA"/>
    <property type="match status" value="5"/>
</dbReference>
<evidence type="ECO:0000256" key="4">
    <source>
        <dbReference type="ARBA" id="ARBA00022737"/>
    </source>
</evidence>
<evidence type="ECO:0000313" key="8">
    <source>
        <dbReference type="EMBL" id="KAF4342582.1"/>
    </source>
</evidence>
<evidence type="ECO:0000313" key="9">
    <source>
        <dbReference type="Proteomes" id="UP000730481"/>
    </source>
</evidence>
<dbReference type="GO" id="GO:0005968">
    <property type="term" value="C:Rab-protein geranylgeranyltransferase complex"/>
    <property type="evidence" value="ECO:0007669"/>
    <property type="project" value="TreeGrafter"/>
</dbReference>
<comment type="caution">
    <text evidence="8">The sequence shown here is derived from an EMBL/GenBank/DDBJ whole genome shotgun (WGS) entry which is preliminary data.</text>
</comment>
<dbReference type="InterPro" id="IPR002088">
    <property type="entry name" value="Prenyl_trans_a"/>
</dbReference>
<name>A0A9P5DZ03_9HYPO</name>
<dbReference type="OrthoDB" id="1658at2759"/>
<dbReference type="SUPFAM" id="SSF48439">
    <property type="entry name" value="Protein prenylyltransferase"/>
    <property type="match status" value="1"/>
</dbReference>
<dbReference type="PANTHER" id="PTHR11129">
    <property type="entry name" value="PROTEIN FARNESYLTRANSFERASE ALPHA SUBUNIT/RAB GERANYLGERANYL TRANSFERASE ALPHA SUBUNIT"/>
    <property type="match status" value="1"/>
</dbReference>
<dbReference type="GO" id="GO:0097354">
    <property type="term" value="P:prenylation"/>
    <property type="evidence" value="ECO:0007669"/>
    <property type="project" value="UniProtKB-UniRule"/>
</dbReference>
<dbReference type="Gene3D" id="1.25.40.120">
    <property type="entry name" value="Protein prenylyltransferase"/>
    <property type="match status" value="2"/>
</dbReference>
<dbReference type="PROSITE" id="PS51147">
    <property type="entry name" value="PFTA"/>
    <property type="match status" value="4"/>
</dbReference>
<keyword evidence="4" id="KW-0677">Repeat</keyword>
<feature type="compositionally biased region" description="Low complexity" evidence="7">
    <location>
        <begin position="131"/>
        <end position="140"/>
    </location>
</feature>
<feature type="region of interest" description="Disordered" evidence="7">
    <location>
        <begin position="91"/>
        <end position="144"/>
    </location>
</feature>
<protein>
    <recommendedName>
        <fullName evidence="6">Geranylgeranyl transferase type-2 subunit alpha</fullName>
        <ecNumber evidence="6">2.5.1.60</ecNumber>
    </recommendedName>
    <alternativeName>
        <fullName evidence="6">Geranylgeranyl transferase type II subunit alpha</fullName>
    </alternativeName>
</protein>
<dbReference type="EC" id="2.5.1.60" evidence="6"/>
<accession>A0A9P5DZ03</accession>